<reference evidence="1" key="1">
    <citation type="submission" date="2010-07" db="EMBL/GenBank/DDBJ databases">
        <authorList>
            <consortium name="CONSOLIDER consortium CSD2007-00005"/>
            <person name="Guazzaroni M.-E."/>
            <person name="Richter M."/>
            <person name="Garcia-Salamanca A."/>
            <person name="Yarza P."/>
            <person name="Ferrer M."/>
        </authorList>
    </citation>
    <scope>NUCLEOTIDE SEQUENCE</scope>
</reference>
<dbReference type="EMBL" id="ADZX01000828">
    <property type="protein sequence ID" value="EFK95255.1"/>
    <property type="molecule type" value="Genomic_DNA"/>
</dbReference>
<dbReference type="EC" id="3.1.3.57" evidence="1"/>
<comment type="caution">
    <text evidence="1">The sequence shown here is derived from an EMBL/GenBank/DDBJ whole genome shotgun (WGS) entry which is preliminary data.</text>
</comment>
<gene>
    <name evidence="1" type="ORF">LDC_2737</name>
</gene>
<reference evidence="1" key="2">
    <citation type="journal article" date="2011" name="Microb. Ecol.">
        <title>Taxonomic and Functional Metagenomic Profiling of the Microbial Community in the Anoxic Sediment of a Sub-saline Shallow Lake (Laguna de Carrizo, Central Spain).</title>
        <authorList>
            <person name="Ferrer M."/>
            <person name="Guazzaroni M.E."/>
            <person name="Richter M."/>
            <person name="Garcia-Salamanca A."/>
            <person name="Yarza P."/>
            <person name="Suarez-Suarez A."/>
            <person name="Solano J."/>
            <person name="Alcaide M."/>
            <person name="van Dillewijn P."/>
            <person name="Molina-Henares M.A."/>
            <person name="Lopez-Cortes N."/>
            <person name="Al-Ramahi Y."/>
            <person name="Guerrero C."/>
            <person name="Acosta A."/>
            <person name="de Eugenio L.I."/>
            <person name="Martinez V."/>
            <person name="Marques S."/>
            <person name="Rojo F."/>
            <person name="Santero E."/>
            <person name="Genilloud O."/>
            <person name="Perez-Perez J."/>
            <person name="Rossello-Mora R."/>
            <person name="Ramos J.L."/>
        </authorList>
    </citation>
    <scope>NUCLEOTIDE SEQUENCE</scope>
</reference>
<sequence>AGGALLVREAGGMVSDFEAGEGFLESGRIVAANPKVFSTLLEAITRR</sequence>
<proteinExistence type="predicted"/>
<dbReference type="AlphaFoldDB" id="D9PMF9"/>
<accession>D9PMF9</accession>
<organism evidence="1">
    <name type="scientific">sediment metagenome</name>
    <dbReference type="NCBI Taxonomy" id="749907"/>
    <lineage>
        <taxon>unclassified sequences</taxon>
        <taxon>metagenomes</taxon>
        <taxon>ecological metagenomes</taxon>
    </lineage>
</organism>
<dbReference type="SUPFAM" id="SSF56655">
    <property type="entry name" value="Carbohydrate phosphatase"/>
    <property type="match status" value="1"/>
</dbReference>
<protein>
    <submittedName>
        <fullName evidence="1">Inositol monophosphatase</fullName>
        <ecNumber evidence="1">3.1.3.57</ecNumber>
    </submittedName>
</protein>
<keyword evidence="1" id="KW-0378">Hydrolase</keyword>
<feature type="non-terminal residue" evidence="1">
    <location>
        <position position="1"/>
    </location>
</feature>
<evidence type="ECO:0000313" key="1">
    <source>
        <dbReference type="EMBL" id="EFK95255.1"/>
    </source>
</evidence>
<name>D9PMF9_9ZZZZ</name>
<dbReference type="GO" id="GO:0004441">
    <property type="term" value="F:inositol-1,4-bisphosphate 1-phosphatase activity"/>
    <property type="evidence" value="ECO:0007669"/>
    <property type="project" value="UniProtKB-EC"/>
</dbReference>
<dbReference type="Gene3D" id="3.40.190.80">
    <property type="match status" value="1"/>
</dbReference>